<keyword evidence="2" id="KW-1185">Reference proteome</keyword>
<accession>A0ABP0GFD5</accession>
<evidence type="ECO:0000313" key="1">
    <source>
        <dbReference type="EMBL" id="CAK8690486.1"/>
    </source>
</evidence>
<comment type="caution">
    <text evidence="1">The sequence shown here is derived from an EMBL/GenBank/DDBJ whole genome shotgun (WGS) entry which is preliminary data.</text>
</comment>
<proteinExistence type="predicted"/>
<dbReference type="EMBL" id="CAWYQH010000119">
    <property type="protein sequence ID" value="CAK8690486.1"/>
    <property type="molecule type" value="Genomic_DNA"/>
</dbReference>
<gene>
    <name evidence="1" type="ORF">CVLEPA_LOCUS23101</name>
</gene>
<organism evidence="1 2">
    <name type="scientific">Clavelina lepadiformis</name>
    <name type="common">Light-bulb sea squirt</name>
    <name type="synonym">Ascidia lepadiformis</name>
    <dbReference type="NCBI Taxonomy" id="159417"/>
    <lineage>
        <taxon>Eukaryota</taxon>
        <taxon>Metazoa</taxon>
        <taxon>Chordata</taxon>
        <taxon>Tunicata</taxon>
        <taxon>Ascidiacea</taxon>
        <taxon>Aplousobranchia</taxon>
        <taxon>Clavelinidae</taxon>
        <taxon>Clavelina</taxon>
    </lineage>
</organism>
<reference evidence="1 2" key="1">
    <citation type="submission" date="2024-02" db="EMBL/GenBank/DDBJ databases">
        <authorList>
            <person name="Daric V."/>
            <person name="Darras S."/>
        </authorList>
    </citation>
    <scope>NUCLEOTIDE SEQUENCE [LARGE SCALE GENOMIC DNA]</scope>
</reference>
<sequence>MGSTSSHISKTTRNTEAALQSQLKYSLQQTNFDQNTWSKLQELEQPEDVPHETVGYYVLRREEKATDKIKERLLSQLFRATCAHNCFNIARVCRTIFGTALKTLNSEVGMNRKATKLT</sequence>
<evidence type="ECO:0000313" key="2">
    <source>
        <dbReference type="Proteomes" id="UP001642483"/>
    </source>
</evidence>
<protein>
    <submittedName>
        <fullName evidence="1">Uncharacterized protein</fullName>
    </submittedName>
</protein>
<dbReference type="Proteomes" id="UP001642483">
    <property type="component" value="Unassembled WGS sequence"/>
</dbReference>
<name>A0ABP0GFD5_CLALP</name>